<organism evidence="3 4">
    <name type="scientific">Streptomyces varsoviensis</name>
    <dbReference type="NCBI Taxonomy" id="67373"/>
    <lineage>
        <taxon>Bacteria</taxon>
        <taxon>Bacillati</taxon>
        <taxon>Actinomycetota</taxon>
        <taxon>Actinomycetes</taxon>
        <taxon>Kitasatosporales</taxon>
        <taxon>Streptomycetaceae</taxon>
        <taxon>Streptomyces</taxon>
    </lineage>
</organism>
<feature type="compositionally biased region" description="Low complexity" evidence="1">
    <location>
        <begin position="54"/>
        <end position="79"/>
    </location>
</feature>
<protein>
    <submittedName>
        <fullName evidence="3">Uncharacterized protein</fullName>
    </submittedName>
</protein>
<feature type="non-terminal residue" evidence="3">
    <location>
        <position position="109"/>
    </location>
</feature>
<feature type="compositionally biased region" description="Basic and acidic residues" evidence="1">
    <location>
        <begin position="33"/>
        <end position="46"/>
    </location>
</feature>
<evidence type="ECO:0000256" key="1">
    <source>
        <dbReference type="SAM" id="MobiDB-lite"/>
    </source>
</evidence>
<sequence length="109" mass="10036">MAAMTVLATAGMATAGAGTVADAGAPDGPAAAVRERAATAHDRDGLPRPPGPAGPAAGARPAHRGSPVTVSEGGSSVRVSRGDAWGGSSGGSSSVSVSGGGRSSASVSG</sequence>
<evidence type="ECO:0000313" key="4">
    <source>
        <dbReference type="Proteomes" id="UP000037020"/>
    </source>
</evidence>
<feature type="compositionally biased region" description="Low complexity" evidence="1">
    <location>
        <begin position="91"/>
        <end position="109"/>
    </location>
</feature>
<evidence type="ECO:0000256" key="2">
    <source>
        <dbReference type="SAM" id="SignalP"/>
    </source>
</evidence>
<dbReference type="Proteomes" id="UP000037020">
    <property type="component" value="Unassembled WGS sequence"/>
</dbReference>
<feature type="signal peptide" evidence="2">
    <location>
        <begin position="1"/>
        <end position="17"/>
    </location>
</feature>
<name>A0ABR5ISN9_9ACTN</name>
<gene>
    <name evidence="3" type="ORF">ADK38_43780</name>
</gene>
<feature type="compositionally biased region" description="Low complexity" evidence="1">
    <location>
        <begin position="14"/>
        <end position="32"/>
    </location>
</feature>
<keyword evidence="2" id="KW-0732">Signal</keyword>
<reference evidence="3 4" key="1">
    <citation type="submission" date="2015-07" db="EMBL/GenBank/DDBJ databases">
        <authorList>
            <person name="Ju K.-S."/>
            <person name="Doroghazi J.R."/>
            <person name="Metcalf W.W."/>
        </authorList>
    </citation>
    <scope>NUCLEOTIDE SEQUENCE [LARGE SCALE GENOMIC DNA]</scope>
    <source>
        <strain evidence="3 4">NRRL B-3589</strain>
    </source>
</reference>
<proteinExistence type="predicted"/>
<comment type="caution">
    <text evidence="3">The sequence shown here is derived from an EMBL/GenBank/DDBJ whole genome shotgun (WGS) entry which is preliminary data.</text>
</comment>
<keyword evidence="4" id="KW-1185">Reference proteome</keyword>
<feature type="chain" id="PRO_5047287971" evidence="2">
    <location>
        <begin position="18"/>
        <end position="109"/>
    </location>
</feature>
<feature type="region of interest" description="Disordered" evidence="1">
    <location>
        <begin position="14"/>
        <end position="109"/>
    </location>
</feature>
<evidence type="ECO:0000313" key="3">
    <source>
        <dbReference type="EMBL" id="KOG55208.1"/>
    </source>
</evidence>
<dbReference type="EMBL" id="LGUT01004293">
    <property type="protein sequence ID" value="KOG55208.1"/>
    <property type="molecule type" value="Genomic_DNA"/>
</dbReference>
<accession>A0ABR5ISN9</accession>